<sequence>MYLEFVVIGRKAMSHGRAESSRLLLKIKPSDITDEEAQESFALESAGHLRQLVVNATQCGTHWEKIRSDRLARQREEERARAAGVAHSWRDIINHFDRLNAAAAS</sequence>
<proteinExistence type="predicted"/>
<dbReference type="EMBL" id="MEWU01000015">
    <property type="protein sequence ID" value="OGC83580.1"/>
    <property type="molecule type" value="Genomic_DNA"/>
</dbReference>
<name>A0A1F4XPK1_9BACT</name>
<comment type="caution">
    <text evidence="1">The sequence shown here is derived from an EMBL/GenBank/DDBJ whole genome shotgun (WGS) entry which is preliminary data.</text>
</comment>
<dbReference type="Proteomes" id="UP000177564">
    <property type="component" value="Unassembled WGS sequence"/>
</dbReference>
<organism evidence="1 2">
    <name type="scientific">Candidatus Adlerbacteria bacterium RIFCSPHIGHO2_02_FULL_52_17</name>
    <dbReference type="NCBI Taxonomy" id="1797240"/>
    <lineage>
        <taxon>Bacteria</taxon>
        <taxon>Candidatus Adleribacteriota</taxon>
    </lineage>
</organism>
<reference evidence="1 2" key="1">
    <citation type="journal article" date="2016" name="Nat. Commun.">
        <title>Thousands of microbial genomes shed light on interconnected biogeochemical processes in an aquifer system.</title>
        <authorList>
            <person name="Anantharaman K."/>
            <person name="Brown C.T."/>
            <person name="Hug L.A."/>
            <person name="Sharon I."/>
            <person name="Castelle C.J."/>
            <person name="Probst A.J."/>
            <person name="Thomas B.C."/>
            <person name="Singh A."/>
            <person name="Wilkins M.J."/>
            <person name="Karaoz U."/>
            <person name="Brodie E.L."/>
            <person name="Williams K.H."/>
            <person name="Hubbard S.S."/>
            <person name="Banfield J.F."/>
        </authorList>
    </citation>
    <scope>NUCLEOTIDE SEQUENCE [LARGE SCALE GENOMIC DNA]</scope>
</reference>
<evidence type="ECO:0000313" key="1">
    <source>
        <dbReference type="EMBL" id="OGC83580.1"/>
    </source>
</evidence>
<protein>
    <submittedName>
        <fullName evidence="1">Uncharacterized protein</fullName>
    </submittedName>
</protein>
<accession>A0A1F4XPK1</accession>
<dbReference type="AlphaFoldDB" id="A0A1F4XPK1"/>
<evidence type="ECO:0000313" key="2">
    <source>
        <dbReference type="Proteomes" id="UP000177564"/>
    </source>
</evidence>
<gene>
    <name evidence="1" type="ORF">A3D68_02210</name>
</gene>